<keyword evidence="1" id="KW-1133">Transmembrane helix</keyword>
<keyword evidence="3" id="KW-1185">Reference proteome</keyword>
<evidence type="ECO:0000313" key="2">
    <source>
        <dbReference type="EMBL" id="SFZ81051.1"/>
    </source>
</evidence>
<dbReference type="AlphaFoldDB" id="A0A2H1E807"/>
<feature type="transmembrane region" description="Helical" evidence="1">
    <location>
        <begin position="6"/>
        <end position="25"/>
    </location>
</feature>
<dbReference type="Pfam" id="PF12650">
    <property type="entry name" value="DUF3784"/>
    <property type="match status" value="1"/>
</dbReference>
<evidence type="ECO:0000256" key="1">
    <source>
        <dbReference type="SAM" id="Phobius"/>
    </source>
</evidence>
<keyword evidence="1" id="KW-0472">Membrane</keyword>
<name>A0A2H1E807_9FLAO</name>
<dbReference type="Proteomes" id="UP000231564">
    <property type="component" value="Chromosome MARIT"/>
</dbReference>
<sequence>MIGVAILFIIFGILIKYGKMYWLIAGYNTIPKEQKDKYNIGEIANVFRNVMFGMAFIIFSGYLIAKWKDNSNIQNYAFGISILIGIPYLLLESNSKKYKKNQEKTD</sequence>
<protein>
    <recommendedName>
        <fullName evidence="4">DUF3784 domain-containing protein</fullName>
    </recommendedName>
</protein>
<dbReference type="GeneID" id="47722492"/>
<evidence type="ECO:0000313" key="3">
    <source>
        <dbReference type="Proteomes" id="UP000231564"/>
    </source>
</evidence>
<organism evidence="2 3">
    <name type="scientific">Tenacibaculum maritimum NCIMB 2154</name>
    <dbReference type="NCBI Taxonomy" id="1349785"/>
    <lineage>
        <taxon>Bacteria</taxon>
        <taxon>Pseudomonadati</taxon>
        <taxon>Bacteroidota</taxon>
        <taxon>Flavobacteriia</taxon>
        <taxon>Flavobacteriales</taxon>
        <taxon>Flavobacteriaceae</taxon>
        <taxon>Tenacibaculum</taxon>
    </lineage>
</organism>
<feature type="transmembrane region" description="Helical" evidence="1">
    <location>
        <begin position="73"/>
        <end position="91"/>
    </location>
</feature>
<dbReference type="RefSeq" id="WP_100210882.1">
    <property type="nucleotide sequence ID" value="NZ_CP138495.1"/>
</dbReference>
<feature type="transmembrane region" description="Helical" evidence="1">
    <location>
        <begin position="46"/>
        <end position="67"/>
    </location>
</feature>
<dbReference type="EMBL" id="LT634361">
    <property type="protein sequence ID" value="SFZ81051.1"/>
    <property type="molecule type" value="Genomic_DNA"/>
</dbReference>
<gene>
    <name evidence="2" type="ORF">MARIT_0927</name>
</gene>
<keyword evidence="1" id="KW-0812">Transmembrane</keyword>
<reference evidence="2 3" key="1">
    <citation type="submission" date="2016-11" db="EMBL/GenBank/DDBJ databases">
        <authorList>
            <person name="Jaros S."/>
            <person name="Januszkiewicz K."/>
            <person name="Wedrychowicz H."/>
        </authorList>
    </citation>
    <scope>NUCLEOTIDE SEQUENCE [LARGE SCALE GENOMIC DNA]</scope>
    <source>
        <strain evidence="2">NCIMB 2154T</strain>
    </source>
</reference>
<evidence type="ECO:0008006" key="4">
    <source>
        <dbReference type="Google" id="ProtNLM"/>
    </source>
</evidence>
<accession>A0A2H1E807</accession>
<dbReference type="OrthoDB" id="836288at2"/>
<dbReference type="InterPro" id="IPR017259">
    <property type="entry name" value="UCP037672"/>
</dbReference>
<proteinExistence type="predicted"/>
<dbReference type="KEGG" id="tmar:MARIT_0927"/>